<evidence type="ECO:0000256" key="2">
    <source>
        <dbReference type="PIRSR" id="PIRSR000137-1"/>
    </source>
</evidence>
<dbReference type="PANTHER" id="PTHR11552:SF216">
    <property type="entry name" value="GLUCOSE-METHANOL-CHOLINE OXIDOREDUCTASE N-TERMINAL DOMAIN-CONTAINING PROTEIN"/>
    <property type="match status" value="1"/>
</dbReference>
<evidence type="ECO:0000256" key="4">
    <source>
        <dbReference type="SAM" id="SignalP"/>
    </source>
</evidence>
<evidence type="ECO:0000256" key="1">
    <source>
        <dbReference type="ARBA" id="ARBA00010790"/>
    </source>
</evidence>
<keyword evidence="3" id="KW-0274">FAD</keyword>
<feature type="domain" description="Glucose-methanol-choline oxidoreductase N-terminal" evidence="5">
    <location>
        <begin position="331"/>
        <end position="345"/>
    </location>
</feature>
<accession>A0A9R1STD3</accession>
<dbReference type="AlphaFoldDB" id="A0A9R1STD8"/>
<dbReference type="InterPro" id="IPR036188">
    <property type="entry name" value="FAD/NAD-bd_sf"/>
</dbReference>
<dbReference type="GeneID" id="105262748"/>
<feature type="active site" description="Proton donor" evidence="2">
    <location>
        <position position="591"/>
    </location>
</feature>
<accession>A0A9R1STD8</accession>
<dbReference type="Pfam" id="PF05199">
    <property type="entry name" value="GMC_oxred_C"/>
    <property type="match status" value="1"/>
</dbReference>
<feature type="chain" id="PRO_5044701507" evidence="4">
    <location>
        <begin position="27"/>
        <end position="655"/>
    </location>
</feature>
<evidence type="ECO:0000313" key="6">
    <source>
        <dbReference type="Proteomes" id="UP000694866"/>
    </source>
</evidence>
<feature type="binding site" evidence="3">
    <location>
        <position position="294"/>
    </location>
    <ligand>
        <name>FAD</name>
        <dbReference type="ChEBI" id="CHEBI:57692"/>
    </ligand>
</feature>
<dbReference type="OrthoDB" id="269227at2759"/>
<dbReference type="PANTHER" id="PTHR11552">
    <property type="entry name" value="GLUCOSE-METHANOL-CHOLINE GMC OXIDOREDUCTASE"/>
    <property type="match status" value="1"/>
</dbReference>
<evidence type="ECO:0000256" key="3">
    <source>
        <dbReference type="PIRSR" id="PIRSR000137-2"/>
    </source>
</evidence>
<dbReference type="SUPFAM" id="SSF54373">
    <property type="entry name" value="FAD-linked reductases, C-terminal domain"/>
    <property type="match status" value="1"/>
</dbReference>
<keyword evidence="3" id="KW-0285">Flavoprotein</keyword>
<evidence type="ECO:0000313" key="8">
    <source>
        <dbReference type="RefSeq" id="XP_011296797.1"/>
    </source>
</evidence>
<name>A0A9R1STD8_9HYME</name>
<evidence type="ECO:0000313" key="7">
    <source>
        <dbReference type="RefSeq" id="XP_011296796.1"/>
    </source>
</evidence>
<dbReference type="RefSeq" id="XP_011296797.1">
    <property type="nucleotide sequence ID" value="XM_011298495.1"/>
</dbReference>
<dbReference type="GO" id="GO:0016614">
    <property type="term" value="F:oxidoreductase activity, acting on CH-OH group of donors"/>
    <property type="evidence" value="ECO:0007669"/>
    <property type="project" value="InterPro"/>
</dbReference>
<dbReference type="KEGG" id="fas:105262748"/>
<comment type="similarity">
    <text evidence="1">Belongs to the GMC oxidoreductase family.</text>
</comment>
<comment type="cofactor">
    <cofactor evidence="3">
        <name>FAD</name>
        <dbReference type="ChEBI" id="CHEBI:57692"/>
    </cofactor>
</comment>
<protein>
    <submittedName>
        <fullName evidence="7 8">Glucose dehydrogenase [FAD, quinone]-like</fullName>
    </submittedName>
</protein>
<keyword evidence="4" id="KW-0732">Signal</keyword>
<organism evidence="6 8">
    <name type="scientific">Fopius arisanus</name>
    <dbReference type="NCBI Taxonomy" id="64838"/>
    <lineage>
        <taxon>Eukaryota</taxon>
        <taxon>Metazoa</taxon>
        <taxon>Ecdysozoa</taxon>
        <taxon>Arthropoda</taxon>
        <taxon>Hexapoda</taxon>
        <taxon>Insecta</taxon>
        <taxon>Pterygota</taxon>
        <taxon>Neoptera</taxon>
        <taxon>Endopterygota</taxon>
        <taxon>Hymenoptera</taxon>
        <taxon>Apocrita</taxon>
        <taxon>Ichneumonoidea</taxon>
        <taxon>Braconidae</taxon>
        <taxon>Opiinae</taxon>
        <taxon>Fopius</taxon>
    </lineage>
</organism>
<reference evidence="7 8" key="1">
    <citation type="submission" date="2025-04" db="UniProtKB">
        <authorList>
            <consortium name="RefSeq"/>
        </authorList>
    </citation>
    <scope>IDENTIFICATION</scope>
    <source>
        <strain evidence="7 8">USDA-PBARC FA_bdor</strain>
        <tissue evidence="7 8">Whole organism</tissue>
    </source>
</reference>
<dbReference type="PROSITE" id="PS00624">
    <property type="entry name" value="GMC_OXRED_2"/>
    <property type="match status" value="1"/>
</dbReference>
<dbReference type="GO" id="GO:0050660">
    <property type="term" value="F:flavin adenine dinucleotide binding"/>
    <property type="evidence" value="ECO:0007669"/>
    <property type="project" value="InterPro"/>
</dbReference>
<sequence length="655" mass="72772">MAPKNIPLRSITFLVFLLWTVGSTNASILTNILENINEYLRGSSSHSAQITYRSGDFQETEKYSYDFIIIGAGSGGSVVANRLSEIAHWNILLLEAGGDEIFLTDIPLLAPVMHITSYNWGYKTEPRRKNVDGTGGYCLSMINGRCNWPRGKAVGGTSVINFMIHSRGSKNDFDEWAAMGNRGWSYEEILPYFHKSEKAHLVEDERRGVNASIYGKKGYLDVTTPSWRSVLSDAFLEAGEQLGYRIKDSNDGDPMGFGISKTNIRGGGRVSAAKAFIKPIRHRSNFHLSRFSRVTRIIINPETKTATGVEFVRDSKTYVVEARKEIILSAGSLNSPQLLMLSGVGPQNHLTNLGIQIIQDLPVGHNLQDHVSMAALTFLVNDSVTIVEPRIASNYKNTFDYWIRGTGPFTVPAGAEALAFIDTQATNHYVHKRFTNYDSKITPRNDMDGEPDIELVFGIGSMAGDASGVMRSIFGLPDDWYDKVFKQYEGQDGFSIVPVLLHPKSRGRVTLRSSNPFHSPILQANYFDNNEDLQTIVRGIKKAIEVASTRAFEKYNATLLPVKFPGCTDLDFQSDKYWACVSRQVSTTLGHFVGTCKMAPREADGVVDERLKVYGVKKLRVVDASVMPLLVSGHTNAPTYMIGEKASDMIKEDWL</sequence>
<dbReference type="InterPro" id="IPR012132">
    <property type="entry name" value="GMC_OxRdtase"/>
</dbReference>
<proteinExistence type="inferred from homology"/>
<feature type="signal peptide" evidence="4">
    <location>
        <begin position="1"/>
        <end position="26"/>
    </location>
</feature>
<dbReference type="RefSeq" id="XP_011296796.1">
    <property type="nucleotide sequence ID" value="XM_011298494.1"/>
</dbReference>
<gene>
    <name evidence="7 8" type="primary">LOC105262748</name>
</gene>
<evidence type="ECO:0000259" key="5">
    <source>
        <dbReference type="PROSITE" id="PS00624"/>
    </source>
</evidence>
<dbReference type="Gene3D" id="3.30.560.10">
    <property type="entry name" value="Glucose Oxidase, domain 3"/>
    <property type="match status" value="1"/>
</dbReference>
<dbReference type="Gene3D" id="3.50.50.60">
    <property type="entry name" value="FAD/NAD(P)-binding domain"/>
    <property type="match status" value="1"/>
</dbReference>
<dbReference type="PIRSF" id="PIRSF000137">
    <property type="entry name" value="Alcohol_oxidase"/>
    <property type="match status" value="1"/>
</dbReference>
<feature type="active site" description="Proton acceptor" evidence="2">
    <location>
        <position position="634"/>
    </location>
</feature>
<keyword evidence="6" id="KW-1185">Reference proteome</keyword>
<dbReference type="InterPro" id="IPR000172">
    <property type="entry name" value="GMC_OxRdtase_N"/>
</dbReference>
<dbReference type="Proteomes" id="UP000694866">
    <property type="component" value="Unplaced"/>
</dbReference>
<dbReference type="InterPro" id="IPR007867">
    <property type="entry name" value="GMC_OxRtase_C"/>
</dbReference>
<feature type="binding site" evidence="3">
    <location>
        <position position="157"/>
    </location>
    <ligand>
        <name>FAD</name>
        <dbReference type="ChEBI" id="CHEBI:57692"/>
    </ligand>
</feature>
<dbReference type="Pfam" id="PF00732">
    <property type="entry name" value="GMC_oxred_N"/>
    <property type="match status" value="1"/>
</dbReference>
<dbReference type="SUPFAM" id="SSF51905">
    <property type="entry name" value="FAD/NAD(P)-binding domain"/>
    <property type="match status" value="1"/>
</dbReference>